<keyword evidence="2" id="KW-0732">Signal</keyword>
<evidence type="ECO:0000256" key="1">
    <source>
        <dbReference type="PIRNR" id="PIRNR029681"/>
    </source>
</evidence>
<comment type="subunit">
    <text evidence="1">Homodimer.</text>
</comment>
<comment type="subcellular location">
    <subcellularLocation>
        <location evidence="1">Cell outer membrane</location>
        <topology evidence="1">Multi-pass membrane protein</topology>
    </subcellularLocation>
</comment>
<protein>
    <recommendedName>
        <fullName evidence="1">Lipid A deacylase</fullName>
        <ecNumber evidence="1">3.1.1.77</ecNumber>
    </recommendedName>
    <alternativeName>
        <fullName evidence="1">LPS 3-O-deacylase</fullName>
    </alternativeName>
    <alternativeName>
        <fullName evidence="1">Outer membrane enzyme</fullName>
    </alternativeName>
</protein>
<organism evidence="3 4">
    <name type="scientific">Pseudomonas neustonica</name>
    <dbReference type="NCBI Taxonomy" id="2487346"/>
    <lineage>
        <taxon>Bacteria</taxon>
        <taxon>Pseudomonadati</taxon>
        <taxon>Pseudomonadota</taxon>
        <taxon>Gammaproteobacteria</taxon>
        <taxon>Pseudomonadales</taxon>
        <taxon>Pseudomonadaceae</taxon>
        <taxon>Pseudomonas</taxon>
    </lineage>
</organism>
<dbReference type="InterPro" id="IPR011250">
    <property type="entry name" value="OMP/PagP_B-barrel"/>
</dbReference>
<evidence type="ECO:0000313" key="3">
    <source>
        <dbReference type="EMBL" id="ROZ85342.1"/>
    </source>
</evidence>
<evidence type="ECO:0000256" key="2">
    <source>
        <dbReference type="SAM" id="SignalP"/>
    </source>
</evidence>
<keyword evidence="4" id="KW-1185">Reference proteome</keyword>
<comment type="function">
    <text evidence="1">Has lipid A 3-O-deacylase activity. Hydrolyzes the ester bond at the 3 position of lipid A, a bioactive component of lipopolysaccharide (LPS), thereby releasing the primary fatty acyl moiety.</text>
</comment>
<dbReference type="EC" id="3.1.1.77" evidence="1"/>
<evidence type="ECO:0000313" key="4">
    <source>
        <dbReference type="Proteomes" id="UP000275199"/>
    </source>
</evidence>
<feature type="chain" id="PRO_5046799111" description="Lipid A deacylase" evidence="2">
    <location>
        <begin position="24"/>
        <end position="175"/>
    </location>
</feature>
<comment type="caution">
    <text evidence="3">The sequence shown here is derived from an EMBL/GenBank/DDBJ whole genome shotgun (WGS) entry which is preliminary data.</text>
</comment>
<comment type="catalytic activity">
    <reaction evidence="1">
        <text>a 3-(acyloxy)acyl derivative of bacterial toxin + H2O = a 3-hydroxyacyl derivative of bacterial toxin + a fatty acid + H(+)</text>
        <dbReference type="Rhea" id="RHEA:12032"/>
        <dbReference type="ChEBI" id="CHEBI:15377"/>
        <dbReference type="ChEBI" id="CHEBI:15378"/>
        <dbReference type="ChEBI" id="CHEBI:28868"/>
        <dbReference type="ChEBI" id="CHEBI:136853"/>
        <dbReference type="ChEBI" id="CHEBI:140675"/>
        <dbReference type="EC" id="3.1.1.77"/>
    </reaction>
</comment>
<keyword evidence="1" id="KW-0472">Membrane</keyword>
<proteinExistence type="inferred from homology"/>
<reference evidence="3 4" key="1">
    <citation type="submission" date="2018-11" db="EMBL/GenBank/DDBJ databases">
        <authorList>
            <person name="Jang G.I."/>
            <person name="Hwang C.Y."/>
        </authorList>
    </citation>
    <scope>NUCLEOTIDE SEQUENCE [LARGE SCALE GENOMIC DNA]</scope>
    <source>
        <strain evidence="3 4">SSM26</strain>
    </source>
</reference>
<dbReference type="Pfam" id="PF09411">
    <property type="entry name" value="PagL"/>
    <property type="match status" value="1"/>
</dbReference>
<gene>
    <name evidence="3" type="ORF">EF096_07845</name>
</gene>
<dbReference type="Proteomes" id="UP000275199">
    <property type="component" value="Unassembled WGS sequence"/>
</dbReference>
<dbReference type="Gene3D" id="2.40.160.20">
    <property type="match status" value="1"/>
</dbReference>
<feature type="signal peptide" evidence="2">
    <location>
        <begin position="1"/>
        <end position="23"/>
    </location>
</feature>
<name>A0ABX9XIW4_9PSED</name>
<keyword evidence="1" id="KW-0998">Cell outer membrane</keyword>
<dbReference type="EMBL" id="RKKU01000007">
    <property type="protein sequence ID" value="ROZ85342.1"/>
    <property type="molecule type" value="Genomic_DNA"/>
</dbReference>
<sequence length="175" mass="19009">MRKQSLLLGSMLSVMAFSSSAWALDGLTFEVGQTNESTQTYRVGAQFDFTNPLWRSDGGAVALGGYWDAGLTHWSGLGSDSISLTPMFRLDFGPDNGGVTPFLEAGIGASVFSEPDLDDERDLGSNFQFEDRLGAGVRFASGSELGLRYYHYSNAGLDESNPGINKTALYYRFDI</sequence>
<comment type="similarity">
    <text evidence="1">Belongs to the PagL family.</text>
</comment>
<dbReference type="InterPro" id="IPR018550">
    <property type="entry name" value="Lipid-A_deacylase-rel"/>
</dbReference>
<keyword evidence="1 3" id="KW-0378">Hydrolase</keyword>
<dbReference type="GO" id="GO:0016787">
    <property type="term" value="F:hydrolase activity"/>
    <property type="evidence" value="ECO:0007669"/>
    <property type="project" value="UniProtKB-KW"/>
</dbReference>
<dbReference type="RefSeq" id="WP_123889074.1">
    <property type="nucleotide sequence ID" value="NZ_RKKU01000007.1"/>
</dbReference>
<accession>A0ABX9XIW4</accession>
<dbReference type="SUPFAM" id="SSF56925">
    <property type="entry name" value="OMPA-like"/>
    <property type="match status" value="1"/>
</dbReference>
<dbReference type="PIRSF" id="PIRSF029681">
    <property type="entry name" value="PagL"/>
    <property type="match status" value="1"/>
</dbReference>